<dbReference type="PANTHER" id="PTHR10809:SF117">
    <property type="entry name" value="VESICLE-ASSOCIATED PROTEIN 1-1-RELATED"/>
    <property type="match status" value="1"/>
</dbReference>
<organism evidence="3 5">
    <name type="scientific">Arabidopsis thaliana</name>
    <name type="common">Mouse-ear cress</name>
    <dbReference type="NCBI Taxonomy" id="3702"/>
    <lineage>
        <taxon>Eukaryota</taxon>
        <taxon>Viridiplantae</taxon>
        <taxon>Streptophyta</taxon>
        <taxon>Embryophyta</taxon>
        <taxon>Tracheophyta</taxon>
        <taxon>Spermatophyta</taxon>
        <taxon>Magnoliopsida</taxon>
        <taxon>eudicotyledons</taxon>
        <taxon>Gunneridae</taxon>
        <taxon>Pentapetalae</taxon>
        <taxon>rosids</taxon>
        <taxon>malvids</taxon>
        <taxon>Brassicales</taxon>
        <taxon>Brassicaceae</taxon>
        <taxon>Camelineae</taxon>
        <taxon>Arabidopsis</taxon>
    </lineage>
</organism>
<dbReference type="GO" id="GO:0005789">
    <property type="term" value="C:endoplasmic reticulum membrane"/>
    <property type="evidence" value="ECO:0007669"/>
    <property type="project" value="InterPro"/>
</dbReference>
<dbReference type="PROSITE" id="PS50202">
    <property type="entry name" value="MSP"/>
    <property type="match status" value="1"/>
</dbReference>
<evidence type="ECO:0000259" key="2">
    <source>
        <dbReference type="PROSITE" id="PS50202"/>
    </source>
</evidence>
<evidence type="ECO:0000313" key="3">
    <source>
        <dbReference type="EMBL" id="OAP07424.1"/>
    </source>
</evidence>
<dbReference type="EMBL" id="LUHQ01000002">
    <property type="protein sequence ID" value="OAP07424.1"/>
    <property type="molecule type" value="Genomic_DNA"/>
</dbReference>
<dbReference type="Proteomes" id="UP000426265">
    <property type="component" value="Unassembled WGS sequence"/>
</dbReference>
<dbReference type="RefSeq" id="NP_179963.1">
    <property type="nucleotide sequence ID" value="NM_127946.2"/>
</dbReference>
<evidence type="ECO:0000256" key="1">
    <source>
        <dbReference type="ARBA" id="ARBA00008932"/>
    </source>
</evidence>
<evidence type="ECO:0000313" key="4">
    <source>
        <dbReference type="EMBL" id="VYS53303.1"/>
    </source>
</evidence>
<sequence>MSNNELLEIEPMYLQFPFELKKQMSCSLYLTNKTDNNVAFKVKTTNRNNYCVRPNYGLILPKSTCKVLVTMQAQKEVPSDMQSFEKFMIQSVLASPGVTAKEVTREMFSKESGHVVEETKLRVTYVCSTTTNITSSPRTRRGFIFQCFC</sequence>
<dbReference type="ExpressionAtlas" id="A0A178VNP8">
    <property type="expression patterns" value="baseline and differential"/>
</dbReference>
<dbReference type="EMBL" id="CACRSJ010000105">
    <property type="protein sequence ID" value="VYS53303.1"/>
    <property type="molecule type" value="Genomic_DNA"/>
</dbReference>
<dbReference type="PANTHER" id="PTHR10809">
    <property type="entry name" value="VESICLE-ASSOCIATED MEMBRANE PROTEIN-ASSOCIATED PROTEIN"/>
    <property type="match status" value="1"/>
</dbReference>
<dbReference type="InterPro" id="IPR000535">
    <property type="entry name" value="MSP_dom"/>
</dbReference>
<gene>
    <name evidence="3" type="ordered locus">AXX17_At2g19470</name>
    <name evidence="4" type="ORF">AN1_LOCUS8764</name>
</gene>
<comment type="similarity">
    <text evidence="1">Belongs to the VAMP-associated protein (VAP) (TC 9.B.17) family.</text>
</comment>
<dbReference type="SUPFAM" id="SSF49354">
    <property type="entry name" value="PapD-like"/>
    <property type="match status" value="1"/>
</dbReference>
<evidence type="ECO:0000313" key="5">
    <source>
        <dbReference type="Proteomes" id="UP000078284"/>
    </source>
</evidence>
<dbReference type="InterPro" id="IPR013783">
    <property type="entry name" value="Ig-like_fold"/>
</dbReference>
<dbReference type="InterPro" id="IPR016763">
    <property type="entry name" value="VAP"/>
</dbReference>
<name>A0A178VNP8_ARATH</name>
<feature type="domain" description="MSP" evidence="2">
    <location>
        <begin position="6"/>
        <end position="126"/>
    </location>
</feature>
<dbReference type="Gene3D" id="2.60.40.10">
    <property type="entry name" value="Immunoglobulins"/>
    <property type="match status" value="1"/>
</dbReference>
<protein>
    <recommendedName>
        <fullName evidence="2">MSP domain-containing protein</fullName>
    </recommendedName>
</protein>
<dbReference type="SMR" id="A0A178VNP8"/>
<dbReference type="FunFam" id="2.60.40.10:FF:000813">
    <property type="entry name" value="Vesicle-associated protein 1-1"/>
    <property type="match status" value="1"/>
</dbReference>
<accession>A0A178VNP8</accession>
<dbReference type="PIRSF" id="PIRSF019693">
    <property type="entry name" value="VAMP-associated"/>
    <property type="match status" value="1"/>
</dbReference>
<reference evidence="3" key="2">
    <citation type="submission" date="2016-03" db="EMBL/GenBank/DDBJ databases">
        <title>Full-length assembly of Arabidopsis thaliana Ler reveals the complement of translocations and inversions.</title>
        <authorList>
            <person name="Zapata L."/>
            <person name="Schneeberger K."/>
            <person name="Ossowski S."/>
        </authorList>
    </citation>
    <scope>NUCLEOTIDE SEQUENCE [LARGE SCALE GENOMIC DNA]</scope>
    <source>
        <tissue evidence="3">Leaf</tissue>
    </source>
</reference>
<dbReference type="Pfam" id="PF00635">
    <property type="entry name" value="Motile_Sperm"/>
    <property type="match status" value="1"/>
</dbReference>
<dbReference type="AlphaFoldDB" id="A0A178VNP8"/>
<reference evidence="4 6" key="3">
    <citation type="submission" date="2019-11" db="EMBL/GenBank/DDBJ databases">
        <authorList>
            <person name="Jiao W.-B."/>
            <person name="Schneeberger K."/>
        </authorList>
    </citation>
    <scope>NUCLEOTIDE SEQUENCE [LARGE SCALE GENOMIC DNA]</scope>
    <source>
        <strain evidence="6">cv. An-1</strain>
    </source>
</reference>
<dbReference type="OMA" id="GNVIANW"/>
<reference evidence="5" key="1">
    <citation type="journal article" date="2016" name="Proc. Natl. Acad. Sci. U.S.A.">
        <title>Chromosome-level assembly of Arabidopsis thaliana Ler reveals the extent of translocation and inversion polymorphisms.</title>
        <authorList>
            <person name="Zapata L."/>
            <person name="Ding J."/>
            <person name="Willing E.M."/>
            <person name="Hartwig B."/>
            <person name="Bezdan D."/>
            <person name="Jiao W.B."/>
            <person name="Patel V."/>
            <person name="Velikkakam James G."/>
            <person name="Koornneef M."/>
            <person name="Ossowski S."/>
            <person name="Schneeberger K."/>
        </authorList>
    </citation>
    <scope>NUCLEOTIDE SEQUENCE [LARGE SCALE GENOMIC DNA]</scope>
    <source>
        <strain evidence="5">cv. Landsberg erecta</strain>
    </source>
</reference>
<dbReference type="KEGG" id="ath:AT2G23830"/>
<evidence type="ECO:0000313" key="6">
    <source>
        <dbReference type="Proteomes" id="UP000426265"/>
    </source>
</evidence>
<dbReference type="Proteomes" id="UP000078284">
    <property type="component" value="Chromosome 2"/>
</dbReference>
<proteinExistence type="inferred from homology"/>
<dbReference type="InterPro" id="IPR008962">
    <property type="entry name" value="PapD-like_sf"/>
</dbReference>